<dbReference type="RefSeq" id="WP_185819127.1">
    <property type="nucleotide sequence ID" value="NZ_JACMYG010000042.1"/>
</dbReference>
<protein>
    <submittedName>
        <fullName evidence="1">Zinc ribbon domain-containing protein</fullName>
    </submittedName>
</protein>
<dbReference type="Proteomes" id="UP000526003">
    <property type="component" value="Unassembled WGS sequence"/>
</dbReference>
<accession>A0A7X1L030</accession>
<evidence type="ECO:0000313" key="2">
    <source>
        <dbReference type="Proteomes" id="UP000526003"/>
    </source>
</evidence>
<name>A0A7X1L030_9PSED</name>
<dbReference type="EMBL" id="JACMYG010000042">
    <property type="protein sequence ID" value="MBC2693218.1"/>
    <property type="molecule type" value="Genomic_DNA"/>
</dbReference>
<organism evidence="1 2">
    <name type="scientific">Pseudomonas kielensis</name>
    <dbReference type="NCBI Taxonomy" id="2762577"/>
    <lineage>
        <taxon>Bacteria</taxon>
        <taxon>Pseudomonadati</taxon>
        <taxon>Pseudomonadota</taxon>
        <taxon>Gammaproteobacteria</taxon>
        <taxon>Pseudomonadales</taxon>
        <taxon>Pseudomonadaceae</taxon>
        <taxon>Pseudomonas</taxon>
    </lineage>
</organism>
<gene>
    <name evidence="1" type="ORF">H7995_25855</name>
</gene>
<reference evidence="1 2" key="1">
    <citation type="submission" date="2020-08" db="EMBL/GenBank/DDBJ databases">
        <title>Pseudomonas sp. nov.</title>
        <authorList>
            <person name="Gieschler S."/>
            <person name="Fiedler G."/>
            <person name="Brinks E."/>
            <person name="Boehnlein C."/>
            <person name="Franz C.M.A.P."/>
            <person name="Kabisch J."/>
        </authorList>
    </citation>
    <scope>NUCLEOTIDE SEQUENCE [LARGE SCALE GENOMIC DNA]</scope>
    <source>
        <strain evidence="1 2">MBT-1</strain>
    </source>
</reference>
<proteinExistence type="predicted"/>
<comment type="caution">
    <text evidence="1">The sequence shown here is derived from an EMBL/GenBank/DDBJ whole genome shotgun (WGS) entry which is preliminary data.</text>
</comment>
<dbReference type="AlphaFoldDB" id="A0A7X1L030"/>
<evidence type="ECO:0000313" key="1">
    <source>
        <dbReference type="EMBL" id="MBC2693218.1"/>
    </source>
</evidence>
<sequence length="60" mass="6381">MPTTNTPLVLYVYRCTVCGHSGKLHLPESSPEVTTACSACGAEVQAEWDGGVELTTNEPE</sequence>
<keyword evidence="2" id="KW-1185">Reference proteome</keyword>